<evidence type="ECO:0000256" key="1">
    <source>
        <dbReference type="ARBA" id="ARBA00004370"/>
    </source>
</evidence>
<organism evidence="8">
    <name type="scientific">Chlorella variabilis</name>
    <name type="common">Green alga</name>
    <dbReference type="NCBI Taxonomy" id="554065"/>
    <lineage>
        <taxon>Eukaryota</taxon>
        <taxon>Viridiplantae</taxon>
        <taxon>Chlorophyta</taxon>
        <taxon>core chlorophytes</taxon>
        <taxon>Trebouxiophyceae</taxon>
        <taxon>Chlorellales</taxon>
        <taxon>Chlorellaceae</taxon>
        <taxon>Chlorella clade</taxon>
        <taxon>Chlorella</taxon>
    </lineage>
</organism>
<dbReference type="PANTHER" id="PTHR23241:SF102">
    <property type="entry name" value="LD23009P"/>
    <property type="match status" value="1"/>
</dbReference>
<feature type="domain" description="TMEM205-like" evidence="6">
    <location>
        <begin position="76"/>
        <end position="173"/>
    </location>
</feature>
<proteinExistence type="predicted"/>
<protein>
    <recommendedName>
        <fullName evidence="6">TMEM205-like domain-containing protein</fullName>
    </recommendedName>
</protein>
<dbReference type="RefSeq" id="XP_005845520.1">
    <property type="nucleotide sequence ID" value="XM_005845458.1"/>
</dbReference>
<dbReference type="FunCoup" id="E1ZKP7">
    <property type="interactions" value="803"/>
</dbReference>
<keyword evidence="2 5" id="KW-0812">Transmembrane</keyword>
<name>E1ZKP7_CHLVA</name>
<dbReference type="AlphaFoldDB" id="E1ZKP7"/>
<feature type="transmembrane region" description="Helical" evidence="5">
    <location>
        <begin position="143"/>
        <end position="160"/>
    </location>
</feature>
<accession>E1ZKP7</accession>
<keyword evidence="4 5" id="KW-0472">Membrane</keyword>
<dbReference type="InterPro" id="IPR053009">
    <property type="entry name" value="Xanthocillin_Biosynth-Assoc"/>
</dbReference>
<dbReference type="InParanoid" id="E1ZKP7"/>
<dbReference type="InterPro" id="IPR025423">
    <property type="entry name" value="TMEM205-like"/>
</dbReference>
<feature type="transmembrane region" description="Helical" evidence="5">
    <location>
        <begin position="116"/>
        <end position="137"/>
    </location>
</feature>
<dbReference type="GeneID" id="17353028"/>
<dbReference type="Proteomes" id="UP000008141">
    <property type="component" value="Unassembled WGS sequence"/>
</dbReference>
<feature type="transmembrane region" description="Helical" evidence="5">
    <location>
        <begin position="45"/>
        <end position="65"/>
    </location>
</feature>
<feature type="transmembrane region" description="Helical" evidence="5">
    <location>
        <begin position="71"/>
        <end position="95"/>
    </location>
</feature>
<evidence type="ECO:0000259" key="6">
    <source>
        <dbReference type="Pfam" id="PF13664"/>
    </source>
</evidence>
<comment type="subcellular location">
    <subcellularLocation>
        <location evidence="1">Membrane</location>
    </subcellularLocation>
</comment>
<evidence type="ECO:0000256" key="4">
    <source>
        <dbReference type="ARBA" id="ARBA00023136"/>
    </source>
</evidence>
<evidence type="ECO:0000256" key="2">
    <source>
        <dbReference type="ARBA" id="ARBA00022692"/>
    </source>
</evidence>
<dbReference type="KEGG" id="cvr:CHLNCDRAFT_136618"/>
<evidence type="ECO:0000256" key="3">
    <source>
        <dbReference type="ARBA" id="ARBA00022989"/>
    </source>
</evidence>
<dbReference type="OMA" id="FQMRAVE"/>
<dbReference type="EMBL" id="GL433851">
    <property type="protein sequence ID" value="EFN53418.1"/>
    <property type="molecule type" value="Genomic_DNA"/>
</dbReference>
<dbReference type="STRING" id="554065.E1ZKP7"/>
<gene>
    <name evidence="7" type="ORF">CHLNCDRAFT_136618</name>
</gene>
<dbReference type="Pfam" id="PF13664">
    <property type="entry name" value="DUF4149"/>
    <property type="match status" value="1"/>
</dbReference>
<dbReference type="eggNOG" id="KOG2886">
    <property type="taxonomic scope" value="Eukaryota"/>
</dbReference>
<dbReference type="GO" id="GO:0016020">
    <property type="term" value="C:membrane"/>
    <property type="evidence" value="ECO:0007669"/>
    <property type="project" value="UniProtKB-SubCell"/>
</dbReference>
<keyword evidence="8" id="KW-1185">Reference proteome</keyword>
<evidence type="ECO:0000313" key="7">
    <source>
        <dbReference type="EMBL" id="EFN53418.1"/>
    </source>
</evidence>
<keyword evidence="3 5" id="KW-1133">Transmembrane helix</keyword>
<sequence>MSGAARRRSAGAAASPASHPVVAAAAAGEGVQGEMLEPSTSNKRWVRLLVLSATVAAAARGTAYLPTAGVAFVHLLAYGIWLGSLVWTSFVAGITMIRHLPRQTFGRLQARLFPKYFALSAACTAIQLGVLLFAAAAPPAKQLVLVGLGLATSLLSLLVVEPITTKVMFQRYELESAAGPRDEAAITALKKSFGNWHGISSLINLGTLITAIGHGWWLASKLVGILA</sequence>
<reference evidence="7 8" key="1">
    <citation type="journal article" date="2010" name="Plant Cell">
        <title>The Chlorella variabilis NC64A genome reveals adaptation to photosymbiosis, coevolution with viruses, and cryptic sex.</title>
        <authorList>
            <person name="Blanc G."/>
            <person name="Duncan G."/>
            <person name="Agarkova I."/>
            <person name="Borodovsky M."/>
            <person name="Gurnon J."/>
            <person name="Kuo A."/>
            <person name="Lindquist E."/>
            <person name="Lucas S."/>
            <person name="Pangilinan J."/>
            <person name="Polle J."/>
            <person name="Salamov A."/>
            <person name="Terry A."/>
            <person name="Yamada T."/>
            <person name="Dunigan D.D."/>
            <person name="Grigoriev I.V."/>
            <person name="Claverie J.M."/>
            <person name="Van Etten J.L."/>
        </authorList>
    </citation>
    <scope>NUCLEOTIDE SEQUENCE [LARGE SCALE GENOMIC DNA]</scope>
    <source>
        <strain evidence="7 8">NC64A</strain>
    </source>
</reference>
<evidence type="ECO:0000256" key="5">
    <source>
        <dbReference type="SAM" id="Phobius"/>
    </source>
</evidence>
<evidence type="ECO:0000313" key="8">
    <source>
        <dbReference type="Proteomes" id="UP000008141"/>
    </source>
</evidence>
<dbReference type="OrthoDB" id="1641132at2759"/>
<dbReference type="PANTHER" id="PTHR23241">
    <property type="entry name" value="LATE EMBRYOGENESIS ABUNDANT PLANTS LEA-RELATED"/>
    <property type="match status" value="1"/>
</dbReference>
<feature type="transmembrane region" description="Helical" evidence="5">
    <location>
        <begin position="199"/>
        <end position="219"/>
    </location>
</feature>